<dbReference type="Proteomes" id="UP000274429">
    <property type="component" value="Unassembled WGS sequence"/>
</dbReference>
<dbReference type="InterPro" id="IPR029510">
    <property type="entry name" value="Ald_DH_CS_GLU"/>
</dbReference>
<keyword evidence="2 3" id="KW-0560">Oxidoreductase</keyword>
<evidence type="ECO:0000259" key="8">
    <source>
        <dbReference type="Pfam" id="PF00171"/>
    </source>
</evidence>
<keyword evidence="7" id="KW-1133">Transmembrane helix</keyword>
<protein>
    <recommendedName>
        <fullName evidence="3">Aldehyde dehydrogenase</fullName>
    </recommendedName>
</protein>
<dbReference type="FunFam" id="3.40.309.10:FF:000003">
    <property type="entry name" value="Aldehyde dehydrogenase"/>
    <property type="match status" value="1"/>
</dbReference>
<dbReference type="PANTHER" id="PTHR43570">
    <property type="entry name" value="ALDEHYDE DEHYDROGENASE"/>
    <property type="match status" value="1"/>
</dbReference>
<reference evidence="11" key="1">
    <citation type="submission" date="2016-04" db="UniProtKB">
        <authorList>
            <consortium name="WormBaseParasite"/>
        </authorList>
    </citation>
    <scope>IDENTIFICATION</scope>
</reference>
<evidence type="ECO:0000256" key="4">
    <source>
        <dbReference type="PIRSR" id="PIRSR036492-1"/>
    </source>
</evidence>
<name>A0A158RDV3_HYDTA</name>
<dbReference type="AlphaFoldDB" id="A0A158RDV3"/>
<dbReference type="InterPro" id="IPR016163">
    <property type="entry name" value="Ald_DH_C"/>
</dbReference>
<evidence type="ECO:0000256" key="2">
    <source>
        <dbReference type="ARBA" id="ARBA00023002"/>
    </source>
</evidence>
<dbReference type="SUPFAM" id="SSF53720">
    <property type="entry name" value="ALDH-like"/>
    <property type="match status" value="1"/>
</dbReference>
<proteinExistence type="inferred from homology"/>
<feature type="active site" evidence="4">
    <location>
        <position position="174"/>
    </location>
</feature>
<reference evidence="9 10" key="2">
    <citation type="submission" date="2018-11" db="EMBL/GenBank/DDBJ databases">
        <authorList>
            <consortium name="Pathogen Informatics"/>
        </authorList>
    </citation>
    <scope>NUCLEOTIDE SEQUENCE [LARGE SCALE GENOMIC DNA]</scope>
</reference>
<dbReference type="Gene3D" id="3.40.605.10">
    <property type="entry name" value="Aldehyde Dehydrogenase, Chain A, domain 1"/>
    <property type="match status" value="1"/>
</dbReference>
<dbReference type="PROSITE" id="PS00687">
    <property type="entry name" value="ALDEHYDE_DEHYDR_GLU"/>
    <property type="match status" value="1"/>
</dbReference>
<dbReference type="PANTHER" id="PTHR43570:SF16">
    <property type="entry name" value="ALDEHYDE DEHYDROGENASE TYPE III, ISOFORM Q"/>
    <property type="match status" value="1"/>
</dbReference>
<organism evidence="11">
    <name type="scientific">Hydatigena taeniaeformis</name>
    <name type="common">Feline tapeworm</name>
    <name type="synonym">Taenia taeniaeformis</name>
    <dbReference type="NCBI Taxonomy" id="6205"/>
    <lineage>
        <taxon>Eukaryota</taxon>
        <taxon>Metazoa</taxon>
        <taxon>Spiralia</taxon>
        <taxon>Lophotrochozoa</taxon>
        <taxon>Platyhelminthes</taxon>
        <taxon>Cestoda</taxon>
        <taxon>Eucestoda</taxon>
        <taxon>Cyclophyllidea</taxon>
        <taxon>Taeniidae</taxon>
        <taxon>Hydatigera</taxon>
    </lineage>
</organism>
<dbReference type="STRING" id="6205.A0A158RDV3"/>
<keyword evidence="7" id="KW-0472">Membrane</keyword>
<feature type="domain" description="Aldehyde dehydrogenase" evidence="8">
    <location>
        <begin position="27"/>
        <end position="360"/>
    </location>
</feature>
<dbReference type="InterPro" id="IPR012394">
    <property type="entry name" value="Aldehyde_DH_NAD(P)"/>
</dbReference>
<dbReference type="Gene3D" id="3.40.309.10">
    <property type="entry name" value="Aldehyde Dehydrogenase, Chain A, domain 2"/>
    <property type="match status" value="1"/>
</dbReference>
<gene>
    <name evidence="9" type="ORF">TTAC_LOCUS6131</name>
</gene>
<evidence type="ECO:0000256" key="1">
    <source>
        <dbReference type="ARBA" id="ARBA00009986"/>
    </source>
</evidence>
<evidence type="ECO:0000256" key="6">
    <source>
        <dbReference type="RuleBase" id="RU003345"/>
    </source>
</evidence>
<feature type="active site" evidence="4 5">
    <location>
        <position position="140"/>
    </location>
</feature>
<evidence type="ECO:0000313" key="9">
    <source>
        <dbReference type="EMBL" id="VDM30291.1"/>
    </source>
</evidence>
<accession>A0A158RDV3</accession>
<dbReference type="InterPro" id="IPR016162">
    <property type="entry name" value="Ald_DH_N"/>
</dbReference>
<dbReference type="PIRSF" id="PIRSF036492">
    <property type="entry name" value="ALDH"/>
    <property type="match status" value="1"/>
</dbReference>
<sequence>MSRVNDCFCSHYVFQVSRTFLSLFDSVYIQPQPLGRVLVIGAWNYPIFLALLPFVGAIGAGNAVVLKPSELAPKTESLLADLVPSYVDETVCQVFTGGAEKTMQLLDTYRFDHVFYTGGMNAARSILSQVAKHLTPVTLELGGKSPVYVDASADLTLTAKRLIWAKGLNAGQTCVVPDYVLCHVDVLDNFIKECISITKTFYGENMEESEDFSRIINARHTERLSALLQNTKGKKVYGGKTDVEAKFIELTIVKDVKEDDVLMQEEIFGPILPIVTVQSCEEAINYVRRNEKPLTIYVYASNSDVMEAWKSRTTSGSIVFNECIMQLALRNLPFGGVGNSGMGRYFGQTSIQTFSNPRSVLDKSTSESFNNLFRYPPYTESSVKWVRWGLSKGDSKCSIS</sequence>
<dbReference type="GO" id="GO:0005737">
    <property type="term" value="C:cytoplasm"/>
    <property type="evidence" value="ECO:0007669"/>
    <property type="project" value="TreeGrafter"/>
</dbReference>
<comment type="similarity">
    <text evidence="1 3 6">Belongs to the aldehyde dehydrogenase family.</text>
</comment>
<keyword evidence="7" id="KW-0812">Transmembrane</keyword>
<evidence type="ECO:0000313" key="10">
    <source>
        <dbReference type="Proteomes" id="UP000274429"/>
    </source>
</evidence>
<dbReference type="InterPro" id="IPR016161">
    <property type="entry name" value="Ald_DH/histidinol_DH"/>
</dbReference>
<keyword evidence="10" id="KW-1185">Reference proteome</keyword>
<dbReference type="GO" id="GO:0006081">
    <property type="term" value="P:aldehyde metabolic process"/>
    <property type="evidence" value="ECO:0007669"/>
    <property type="project" value="InterPro"/>
</dbReference>
<dbReference type="EMBL" id="UYWX01020294">
    <property type="protein sequence ID" value="VDM30291.1"/>
    <property type="molecule type" value="Genomic_DNA"/>
</dbReference>
<dbReference type="WBParaSite" id="TTAC_0000614601-mRNA-1">
    <property type="protein sequence ID" value="TTAC_0000614601-mRNA-1"/>
    <property type="gene ID" value="TTAC_0000614601"/>
</dbReference>
<evidence type="ECO:0000256" key="7">
    <source>
        <dbReference type="SAM" id="Phobius"/>
    </source>
</evidence>
<feature type="transmembrane region" description="Helical" evidence="7">
    <location>
        <begin position="43"/>
        <end position="66"/>
    </location>
</feature>
<evidence type="ECO:0000256" key="3">
    <source>
        <dbReference type="PIRNR" id="PIRNR036492"/>
    </source>
</evidence>
<dbReference type="GO" id="GO:0004029">
    <property type="term" value="F:aldehyde dehydrogenase (NAD+) activity"/>
    <property type="evidence" value="ECO:0007669"/>
    <property type="project" value="TreeGrafter"/>
</dbReference>
<evidence type="ECO:0000256" key="5">
    <source>
        <dbReference type="PROSITE-ProRule" id="PRU10007"/>
    </source>
</evidence>
<evidence type="ECO:0000313" key="11">
    <source>
        <dbReference type="WBParaSite" id="TTAC_0000614601-mRNA-1"/>
    </source>
</evidence>
<dbReference type="InterPro" id="IPR015590">
    <property type="entry name" value="Aldehyde_DH_dom"/>
</dbReference>
<dbReference type="Pfam" id="PF00171">
    <property type="entry name" value="Aldedh"/>
    <property type="match status" value="1"/>
</dbReference>
<dbReference type="OrthoDB" id="440325at2759"/>